<dbReference type="Pfam" id="PF25989">
    <property type="entry name" value="YknX_C"/>
    <property type="match status" value="1"/>
</dbReference>
<dbReference type="AlphaFoldDB" id="A0A7W7Y342"/>
<evidence type="ECO:0000256" key="1">
    <source>
        <dbReference type="ARBA" id="ARBA00009477"/>
    </source>
</evidence>
<dbReference type="InterPro" id="IPR058792">
    <property type="entry name" value="Beta-barrel_RND_2"/>
</dbReference>
<dbReference type="PANTHER" id="PTHR30469">
    <property type="entry name" value="MULTIDRUG RESISTANCE PROTEIN MDTA"/>
    <property type="match status" value="1"/>
</dbReference>
<dbReference type="InterPro" id="IPR058637">
    <property type="entry name" value="YknX-like_C"/>
</dbReference>
<organism evidence="6 7">
    <name type="scientific">Desulfurispira natronophila</name>
    <dbReference type="NCBI Taxonomy" id="682562"/>
    <lineage>
        <taxon>Bacteria</taxon>
        <taxon>Pseudomonadati</taxon>
        <taxon>Chrysiogenota</taxon>
        <taxon>Chrysiogenia</taxon>
        <taxon>Chrysiogenales</taxon>
        <taxon>Chrysiogenaceae</taxon>
        <taxon>Desulfurispira</taxon>
    </lineage>
</organism>
<evidence type="ECO:0000259" key="5">
    <source>
        <dbReference type="Pfam" id="PF25989"/>
    </source>
</evidence>
<dbReference type="Gene3D" id="2.40.30.170">
    <property type="match status" value="1"/>
</dbReference>
<proteinExistence type="inferred from homology"/>
<dbReference type="Gene3D" id="2.40.50.100">
    <property type="match status" value="1"/>
</dbReference>
<dbReference type="Pfam" id="PF25954">
    <property type="entry name" value="Beta-barrel_RND_2"/>
    <property type="match status" value="1"/>
</dbReference>
<evidence type="ECO:0000313" key="6">
    <source>
        <dbReference type="EMBL" id="MBB5021158.1"/>
    </source>
</evidence>
<comment type="similarity">
    <text evidence="1">Belongs to the membrane fusion protein (MFP) (TC 8.A.1) family.</text>
</comment>
<dbReference type="Pfam" id="PF25917">
    <property type="entry name" value="BSH_RND"/>
    <property type="match status" value="1"/>
</dbReference>
<evidence type="ECO:0000259" key="4">
    <source>
        <dbReference type="Pfam" id="PF25954"/>
    </source>
</evidence>
<dbReference type="NCBIfam" id="TIGR01730">
    <property type="entry name" value="RND_mfp"/>
    <property type="match status" value="1"/>
</dbReference>
<evidence type="ECO:0000259" key="3">
    <source>
        <dbReference type="Pfam" id="PF25917"/>
    </source>
</evidence>
<dbReference type="InterPro" id="IPR058625">
    <property type="entry name" value="MdtA-like_BSH"/>
</dbReference>
<sequence length="389" mass="42688">MKKNIFILALSLLAVYLWFNGSPTAEKPQAGGMPSMGGVSRGAPSVAVTHVLHAPLNIKQTFTAVTQSPEQFSVAARVGGTLQEVMVEIGDEVQSGQLMARLDDEEYRLTLAQAQAELLVAQANEEDSAARAALAKANLERARSLRQQNIMSTAELDQVIADWQAQEARLRVSQAQVEQQEIAVQRAELQLSRTRISADWNHDSVRMVERRLVQRGSFVSAGTPLFSLVQVQPLTAVVTLAQRDYHALNPGEAVEISAPSVDPQRRWQGTVRRKAPAFDEESRHARVEIELPNSEGLLQPGMFINVHWAPPSHENVPQLPLNAIVLRDATAGVFVVDDEDRARFRAVQTGRDDGTMVEILSPVPEEPVIVMGHDRLNDGATVKVVDETS</sequence>
<dbReference type="SUPFAM" id="SSF111369">
    <property type="entry name" value="HlyD-like secretion proteins"/>
    <property type="match status" value="1"/>
</dbReference>
<feature type="chain" id="PRO_5031199612" evidence="2">
    <location>
        <begin position="26"/>
        <end position="389"/>
    </location>
</feature>
<dbReference type="EMBL" id="JACHID010000002">
    <property type="protein sequence ID" value="MBB5021158.1"/>
    <property type="molecule type" value="Genomic_DNA"/>
</dbReference>
<evidence type="ECO:0000256" key="2">
    <source>
        <dbReference type="SAM" id="SignalP"/>
    </source>
</evidence>
<feature type="domain" description="Multidrug resistance protein MdtA-like barrel-sandwich hybrid" evidence="3">
    <location>
        <begin position="71"/>
        <end position="198"/>
    </location>
</feature>
<keyword evidence="2" id="KW-0732">Signal</keyword>
<feature type="domain" description="YknX-like C-terminal permuted SH3-like" evidence="5">
    <location>
        <begin position="318"/>
        <end position="384"/>
    </location>
</feature>
<evidence type="ECO:0000313" key="7">
    <source>
        <dbReference type="Proteomes" id="UP000528322"/>
    </source>
</evidence>
<reference evidence="6 7" key="1">
    <citation type="submission" date="2020-08" db="EMBL/GenBank/DDBJ databases">
        <title>Genomic Encyclopedia of Type Strains, Phase IV (KMG-IV): sequencing the most valuable type-strain genomes for metagenomic binning, comparative biology and taxonomic classification.</title>
        <authorList>
            <person name="Goeker M."/>
        </authorList>
    </citation>
    <scope>NUCLEOTIDE SEQUENCE [LARGE SCALE GENOMIC DNA]</scope>
    <source>
        <strain evidence="6 7">DSM 22071</strain>
    </source>
</reference>
<dbReference type="Gene3D" id="1.10.287.470">
    <property type="entry name" value="Helix hairpin bin"/>
    <property type="match status" value="1"/>
</dbReference>
<feature type="signal peptide" evidence="2">
    <location>
        <begin position="1"/>
        <end position="25"/>
    </location>
</feature>
<dbReference type="InterPro" id="IPR006143">
    <property type="entry name" value="RND_pump_MFP"/>
</dbReference>
<dbReference type="GO" id="GO:1990281">
    <property type="term" value="C:efflux pump complex"/>
    <property type="evidence" value="ECO:0007669"/>
    <property type="project" value="TreeGrafter"/>
</dbReference>
<comment type="caution">
    <text evidence="6">The sequence shown here is derived from an EMBL/GenBank/DDBJ whole genome shotgun (WGS) entry which is preliminary data.</text>
</comment>
<name>A0A7W7Y342_9BACT</name>
<accession>A0A7W7Y342</accession>
<dbReference type="Proteomes" id="UP000528322">
    <property type="component" value="Unassembled WGS sequence"/>
</dbReference>
<gene>
    <name evidence="6" type="ORF">HNR37_000464</name>
</gene>
<protein>
    <submittedName>
        <fullName evidence="6">RND family efflux transporter MFP subunit</fullName>
    </submittedName>
</protein>
<dbReference type="RefSeq" id="WP_183729314.1">
    <property type="nucleotide sequence ID" value="NZ_JACHID010000002.1"/>
</dbReference>
<feature type="domain" description="CusB-like beta-barrel" evidence="4">
    <location>
        <begin position="238"/>
        <end position="310"/>
    </location>
</feature>
<keyword evidence="7" id="KW-1185">Reference proteome</keyword>
<dbReference type="GO" id="GO:0015562">
    <property type="term" value="F:efflux transmembrane transporter activity"/>
    <property type="evidence" value="ECO:0007669"/>
    <property type="project" value="TreeGrafter"/>
</dbReference>
<dbReference type="Gene3D" id="2.40.420.20">
    <property type="match status" value="1"/>
</dbReference>